<feature type="domain" description="HTH tetR-type" evidence="5">
    <location>
        <begin position="9"/>
        <end position="69"/>
    </location>
</feature>
<dbReference type="Pfam" id="PF00440">
    <property type="entry name" value="TetR_N"/>
    <property type="match status" value="1"/>
</dbReference>
<dbReference type="Proteomes" id="UP000758022">
    <property type="component" value="Unassembled WGS sequence"/>
</dbReference>
<accession>A0AB35FDJ7</accession>
<comment type="caution">
    <text evidence="6">The sequence shown here is derived from an EMBL/GenBank/DDBJ whole genome shotgun (WGS) entry which is preliminary data.</text>
</comment>
<name>A0AB35FDJ7_9HYPH</name>
<dbReference type="InterPro" id="IPR009057">
    <property type="entry name" value="Homeodomain-like_sf"/>
</dbReference>
<dbReference type="AlphaFoldDB" id="A0AB35FDJ7"/>
<feature type="DNA-binding region" description="H-T-H motif" evidence="4">
    <location>
        <begin position="32"/>
        <end position="51"/>
    </location>
</feature>
<reference evidence="6" key="1">
    <citation type="submission" date="2020-04" db="EMBL/GenBank/DDBJ databases">
        <title>Global-level population genomics supports evidence of horizontal gene transfer on evolution of Rhizobia in Lentils.</title>
        <authorList>
            <person name="Gai Y."/>
            <person name="Cook D."/>
            <person name="Riely B."/>
        </authorList>
    </citation>
    <scope>NUCLEOTIDE SEQUENCE</scope>
    <source>
        <strain evidence="6">TLR9</strain>
    </source>
</reference>
<dbReference type="PRINTS" id="PR00455">
    <property type="entry name" value="HTHTETR"/>
</dbReference>
<dbReference type="PANTHER" id="PTHR47506">
    <property type="entry name" value="TRANSCRIPTIONAL REGULATORY PROTEIN"/>
    <property type="match status" value="1"/>
</dbReference>
<dbReference type="EMBL" id="JAAXQQ010000004">
    <property type="protein sequence ID" value="MBY3064782.1"/>
    <property type="molecule type" value="Genomic_DNA"/>
</dbReference>
<evidence type="ECO:0000313" key="6">
    <source>
        <dbReference type="EMBL" id="MBY3064782.1"/>
    </source>
</evidence>
<keyword evidence="2 4" id="KW-0238">DNA-binding</keyword>
<dbReference type="InterPro" id="IPR001647">
    <property type="entry name" value="HTH_TetR"/>
</dbReference>
<keyword evidence="1" id="KW-0805">Transcription regulation</keyword>
<protein>
    <submittedName>
        <fullName evidence="6">TetR/AcrR family transcriptional regulator</fullName>
    </submittedName>
</protein>
<evidence type="ECO:0000256" key="4">
    <source>
        <dbReference type="PROSITE-ProRule" id="PRU00335"/>
    </source>
</evidence>
<evidence type="ECO:0000256" key="1">
    <source>
        <dbReference type="ARBA" id="ARBA00023015"/>
    </source>
</evidence>
<dbReference type="GO" id="GO:0003677">
    <property type="term" value="F:DNA binding"/>
    <property type="evidence" value="ECO:0007669"/>
    <property type="project" value="UniProtKB-UniRule"/>
</dbReference>
<evidence type="ECO:0000313" key="7">
    <source>
        <dbReference type="Proteomes" id="UP000758022"/>
    </source>
</evidence>
<dbReference type="RefSeq" id="WP_221979405.1">
    <property type="nucleotide sequence ID" value="NZ_JAAXQQ010000004.1"/>
</dbReference>
<organism evidence="6 7">
    <name type="scientific">Rhizobium laguerreae</name>
    <dbReference type="NCBI Taxonomy" id="1076926"/>
    <lineage>
        <taxon>Bacteria</taxon>
        <taxon>Pseudomonadati</taxon>
        <taxon>Pseudomonadota</taxon>
        <taxon>Alphaproteobacteria</taxon>
        <taxon>Hyphomicrobiales</taxon>
        <taxon>Rhizobiaceae</taxon>
        <taxon>Rhizobium/Agrobacterium group</taxon>
        <taxon>Rhizobium</taxon>
    </lineage>
</organism>
<keyword evidence="3" id="KW-0804">Transcription</keyword>
<evidence type="ECO:0000259" key="5">
    <source>
        <dbReference type="PROSITE" id="PS50977"/>
    </source>
</evidence>
<dbReference type="InterPro" id="IPR054156">
    <property type="entry name" value="YxaF_TetR_C"/>
</dbReference>
<dbReference type="Pfam" id="PF21993">
    <property type="entry name" value="TetR_C_13_2"/>
    <property type="match status" value="1"/>
</dbReference>
<dbReference type="SUPFAM" id="SSF48498">
    <property type="entry name" value="Tetracyclin repressor-like, C-terminal domain"/>
    <property type="match status" value="1"/>
</dbReference>
<dbReference type="Gene3D" id="1.10.357.10">
    <property type="entry name" value="Tetracycline Repressor, domain 2"/>
    <property type="match status" value="1"/>
</dbReference>
<dbReference type="PANTHER" id="PTHR47506:SF7">
    <property type="entry name" value="TRANSCRIPTIONAL REGULATORY PROTEIN"/>
    <property type="match status" value="1"/>
</dbReference>
<dbReference type="PROSITE" id="PS50977">
    <property type="entry name" value="HTH_TETR_2"/>
    <property type="match status" value="1"/>
</dbReference>
<gene>
    <name evidence="6" type="ORF">HFO74_15300</name>
</gene>
<dbReference type="SUPFAM" id="SSF46689">
    <property type="entry name" value="Homeodomain-like"/>
    <property type="match status" value="1"/>
</dbReference>
<evidence type="ECO:0000256" key="3">
    <source>
        <dbReference type="ARBA" id="ARBA00023163"/>
    </source>
</evidence>
<proteinExistence type="predicted"/>
<dbReference type="Gene3D" id="1.10.10.60">
    <property type="entry name" value="Homeodomain-like"/>
    <property type="match status" value="1"/>
</dbReference>
<sequence length="189" mass="20446">MKVSKAQAAENRATLIAIASQRLRSGGFEAMATGDIAKAAALTHGALYSHFKSKEGLTAEALSEAFRECHEDFSKLDAKAWFEQYLSPQHRDAPDMGCPMAALVSEVPHQSDAIQRRFAAGSEAFIALASENLGRPNEASVERREQGLFMIAAMMGGLALSRALKTADPMMSEAVLTVIRKQLEEYQAG</sequence>
<dbReference type="InterPro" id="IPR036271">
    <property type="entry name" value="Tet_transcr_reg_TetR-rel_C_sf"/>
</dbReference>
<evidence type="ECO:0000256" key="2">
    <source>
        <dbReference type="ARBA" id="ARBA00023125"/>
    </source>
</evidence>